<protein>
    <submittedName>
        <fullName evidence="3">Peptidoglycan-binding protein ArfA</fullName>
    </submittedName>
</protein>
<keyword evidence="1" id="KW-1133">Transmembrane helix</keyword>
<keyword evidence="4" id="KW-1185">Reference proteome</keyword>
<dbReference type="Proteomes" id="UP001519363">
    <property type="component" value="Unassembled WGS sequence"/>
</dbReference>
<dbReference type="RefSeq" id="WP_143342465.1">
    <property type="nucleotide sequence ID" value="NZ_JAGIOO010000001.1"/>
</dbReference>
<accession>A0ABS5A5Z5</accession>
<feature type="domain" description="OmpA-like" evidence="2">
    <location>
        <begin position="262"/>
        <end position="326"/>
    </location>
</feature>
<organism evidence="3 4">
    <name type="scientific">Crossiella equi</name>
    <dbReference type="NCBI Taxonomy" id="130796"/>
    <lineage>
        <taxon>Bacteria</taxon>
        <taxon>Bacillati</taxon>
        <taxon>Actinomycetota</taxon>
        <taxon>Actinomycetes</taxon>
        <taxon>Pseudonocardiales</taxon>
        <taxon>Pseudonocardiaceae</taxon>
        <taxon>Crossiella</taxon>
    </lineage>
</organism>
<feature type="transmembrane region" description="Helical" evidence="1">
    <location>
        <begin position="15"/>
        <end position="37"/>
    </location>
</feature>
<comment type="caution">
    <text evidence="3">The sequence shown here is derived from an EMBL/GenBank/DDBJ whole genome shotgun (WGS) entry which is preliminary data.</text>
</comment>
<gene>
    <name evidence="3" type="ORF">JOF53_000896</name>
</gene>
<dbReference type="SUPFAM" id="SSF103088">
    <property type="entry name" value="OmpA-like"/>
    <property type="match status" value="1"/>
</dbReference>
<evidence type="ECO:0000256" key="1">
    <source>
        <dbReference type="SAM" id="Phobius"/>
    </source>
</evidence>
<dbReference type="InterPro" id="IPR006665">
    <property type="entry name" value="OmpA-like"/>
</dbReference>
<evidence type="ECO:0000259" key="2">
    <source>
        <dbReference type="Pfam" id="PF00691"/>
    </source>
</evidence>
<dbReference type="Gene3D" id="3.40.1520.20">
    <property type="match status" value="1"/>
</dbReference>
<keyword evidence="1" id="KW-0812">Transmembrane</keyword>
<sequence>MDLKTAEDKPSRPQWIGWAITAVTVPALLAGLGVAVAGERIEGQLTAGARNALAGAGHPDAQVRTAGRDISLSGVPAERMAALTALVATVPGVDSVTATDLAPTPVVLRVRDGEIAIAGSGHSGLHTQRLLRAVTERCPGHRVADLTLLSPGTGPVLPADRIARIAGAAAEARGADLTVAVRSDGITVHGVVADADQRAILVERLREQGKVEEDGLRTGPPAIPSTVDIGALHGSVERMIRGSGGINFVAATTRWEGHGPVLVDRVARLLHVAPKSLVTVTALASAEQPPGVDAQALADRRAAAVRDVLVAQGVPQALIVPVGRVEPGLETYNPHLRRALVAVS</sequence>
<name>A0ABS5A5Z5_9PSEU</name>
<evidence type="ECO:0000313" key="3">
    <source>
        <dbReference type="EMBL" id="MBP2472024.1"/>
    </source>
</evidence>
<keyword evidence="1" id="KW-0472">Membrane</keyword>
<dbReference type="Pfam" id="PF00691">
    <property type="entry name" value="OmpA"/>
    <property type="match status" value="1"/>
</dbReference>
<dbReference type="EMBL" id="JAGIOO010000001">
    <property type="protein sequence ID" value="MBP2472024.1"/>
    <property type="molecule type" value="Genomic_DNA"/>
</dbReference>
<dbReference type="Gene3D" id="3.30.1330.60">
    <property type="entry name" value="OmpA-like domain"/>
    <property type="match status" value="1"/>
</dbReference>
<dbReference type="InterPro" id="IPR036737">
    <property type="entry name" value="OmpA-like_sf"/>
</dbReference>
<reference evidence="3 4" key="1">
    <citation type="submission" date="2021-03" db="EMBL/GenBank/DDBJ databases">
        <title>Sequencing the genomes of 1000 actinobacteria strains.</title>
        <authorList>
            <person name="Klenk H.-P."/>
        </authorList>
    </citation>
    <scope>NUCLEOTIDE SEQUENCE [LARGE SCALE GENOMIC DNA]</scope>
    <source>
        <strain evidence="3 4">DSM 44580</strain>
    </source>
</reference>
<evidence type="ECO:0000313" key="4">
    <source>
        <dbReference type="Proteomes" id="UP001519363"/>
    </source>
</evidence>
<proteinExistence type="predicted"/>